<feature type="transmembrane region" description="Helical" evidence="7">
    <location>
        <begin position="328"/>
        <end position="347"/>
    </location>
</feature>
<dbReference type="GO" id="GO:0005384">
    <property type="term" value="F:manganese ion transmembrane transporter activity"/>
    <property type="evidence" value="ECO:0007669"/>
    <property type="project" value="TreeGrafter"/>
</dbReference>
<dbReference type="InterPro" id="IPR001046">
    <property type="entry name" value="NRAMP_fam"/>
</dbReference>
<evidence type="ECO:0000256" key="6">
    <source>
        <dbReference type="ARBA" id="ARBA00023136"/>
    </source>
</evidence>
<evidence type="ECO:0000256" key="7">
    <source>
        <dbReference type="SAM" id="Phobius"/>
    </source>
</evidence>
<feature type="transmembrane region" description="Helical" evidence="7">
    <location>
        <begin position="280"/>
        <end position="308"/>
    </location>
</feature>
<dbReference type="RefSeq" id="WP_089323458.1">
    <property type="nucleotide sequence ID" value="NZ_FZOB01000011.1"/>
</dbReference>
<evidence type="ECO:0000313" key="9">
    <source>
        <dbReference type="Proteomes" id="UP000198405"/>
    </source>
</evidence>
<keyword evidence="9" id="KW-1185">Reference proteome</keyword>
<feature type="transmembrane region" description="Helical" evidence="7">
    <location>
        <begin position="153"/>
        <end position="171"/>
    </location>
</feature>
<dbReference type="PANTHER" id="PTHR11706">
    <property type="entry name" value="SOLUTE CARRIER PROTEIN FAMILY 11 MEMBER"/>
    <property type="match status" value="1"/>
</dbReference>
<dbReference type="AlphaFoldDB" id="A0A238ZSL2"/>
<dbReference type="GO" id="GO:0015293">
    <property type="term" value="F:symporter activity"/>
    <property type="evidence" value="ECO:0007669"/>
    <property type="project" value="UniProtKB-KW"/>
</dbReference>
<proteinExistence type="predicted"/>
<keyword evidence="4" id="KW-0769">Symport</keyword>
<accession>A0A238ZSL2</accession>
<gene>
    <name evidence="8" type="ORF">SAMN06265340_11134</name>
</gene>
<feature type="transmembrane region" description="Helical" evidence="7">
    <location>
        <begin position="232"/>
        <end position="254"/>
    </location>
</feature>
<dbReference type="Pfam" id="PF01566">
    <property type="entry name" value="Nramp"/>
    <property type="match status" value="1"/>
</dbReference>
<name>A0A238ZSL2_9BACT</name>
<organism evidence="8 9">
    <name type="scientific">Desulfurobacterium atlanticum</name>
    <dbReference type="NCBI Taxonomy" id="240169"/>
    <lineage>
        <taxon>Bacteria</taxon>
        <taxon>Pseudomonadati</taxon>
        <taxon>Aquificota</taxon>
        <taxon>Aquificia</taxon>
        <taxon>Desulfurobacteriales</taxon>
        <taxon>Desulfurobacteriaceae</taxon>
        <taxon>Desulfurobacterium</taxon>
    </lineage>
</organism>
<keyword evidence="6 7" id="KW-0472">Membrane</keyword>
<dbReference type="GO" id="GO:0034755">
    <property type="term" value="P:iron ion transmembrane transport"/>
    <property type="evidence" value="ECO:0007669"/>
    <property type="project" value="TreeGrafter"/>
</dbReference>
<dbReference type="PANTHER" id="PTHR11706:SF33">
    <property type="entry name" value="NATURAL RESISTANCE-ASSOCIATED MACROPHAGE PROTEIN 2"/>
    <property type="match status" value="1"/>
</dbReference>
<dbReference type="GO" id="GO:0005886">
    <property type="term" value="C:plasma membrane"/>
    <property type="evidence" value="ECO:0007669"/>
    <property type="project" value="TreeGrafter"/>
</dbReference>
<evidence type="ECO:0000256" key="1">
    <source>
        <dbReference type="ARBA" id="ARBA00004141"/>
    </source>
</evidence>
<evidence type="ECO:0000256" key="5">
    <source>
        <dbReference type="ARBA" id="ARBA00022989"/>
    </source>
</evidence>
<evidence type="ECO:0000256" key="2">
    <source>
        <dbReference type="ARBA" id="ARBA00022448"/>
    </source>
</evidence>
<dbReference type="OrthoDB" id="141480at2"/>
<feature type="transmembrane region" description="Helical" evidence="7">
    <location>
        <begin position="191"/>
        <end position="211"/>
    </location>
</feature>
<feature type="transmembrane region" description="Helical" evidence="7">
    <location>
        <begin position="353"/>
        <end position="376"/>
    </location>
</feature>
<feature type="transmembrane region" description="Helical" evidence="7">
    <location>
        <begin position="127"/>
        <end position="144"/>
    </location>
</feature>
<keyword evidence="3 7" id="KW-0812">Transmembrane</keyword>
<dbReference type="GO" id="GO:0015086">
    <property type="term" value="F:cadmium ion transmembrane transporter activity"/>
    <property type="evidence" value="ECO:0007669"/>
    <property type="project" value="TreeGrafter"/>
</dbReference>
<sequence length="416" mass="45329">MKLKYREKRKLAAARRNFNRFIPGLITGGSGNDPAGIVTYTAVGATTGYSLLWLLLLSTPMMIEVQNMAAKLAVVTEKSLPEIIKSIYSKKVTIFIVTLLVIVNIITIGADLQGLSEILAIITNSKAVYFDAPLTALIAYLVIFRSYRTVKKVLVFFSSILSVYIISAIVAKPDIGKMVINTFIPHIKANLSFIIAALGLLGTTISPYLLFWQSSQEREEQKTVVQVEEVKLGTVVGMVYSNLVAYAIIVAAAAEFFGKNVKLDTVKDAALALKPFAGEYAFALFSIGIIFSGLLAIPVLAGSAAYAVANTFGWREGLKNRVSDAKGFYAVFFGALVIGSFMQFFSISTVDALYYSQVLDGILIPIIVGILLLLCNKKELLGKYTNGIWSNVFGFITFFITAILSVIMVYQMVSGK</sequence>
<feature type="transmembrane region" description="Helical" evidence="7">
    <location>
        <begin position="92"/>
        <end position="115"/>
    </location>
</feature>
<dbReference type="NCBIfam" id="NF037982">
    <property type="entry name" value="Nramp_1"/>
    <property type="match status" value="1"/>
</dbReference>
<reference evidence="9" key="1">
    <citation type="submission" date="2017-06" db="EMBL/GenBank/DDBJ databases">
        <authorList>
            <person name="Varghese N."/>
            <person name="Submissions S."/>
        </authorList>
    </citation>
    <scope>NUCLEOTIDE SEQUENCE [LARGE SCALE GENOMIC DNA]</scope>
    <source>
        <strain evidence="9">DSM 15668</strain>
    </source>
</reference>
<evidence type="ECO:0000256" key="3">
    <source>
        <dbReference type="ARBA" id="ARBA00022692"/>
    </source>
</evidence>
<keyword evidence="2" id="KW-0813">Transport</keyword>
<evidence type="ECO:0000313" key="8">
    <source>
        <dbReference type="EMBL" id="SNR86122.1"/>
    </source>
</evidence>
<protein>
    <submittedName>
        <fullName evidence="8">NRAMP (Natural resistance-associated macrophage protein) metal ion transporters</fullName>
    </submittedName>
</protein>
<dbReference type="EMBL" id="FZOB01000011">
    <property type="protein sequence ID" value="SNR86122.1"/>
    <property type="molecule type" value="Genomic_DNA"/>
</dbReference>
<feature type="transmembrane region" description="Helical" evidence="7">
    <location>
        <begin position="388"/>
        <end position="413"/>
    </location>
</feature>
<evidence type="ECO:0000256" key="4">
    <source>
        <dbReference type="ARBA" id="ARBA00022847"/>
    </source>
</evidence>
<comment type="subcellular location">
    <subcellularLocation>
        <location evidence="1">Membrane</location>
        <topology evidence="1">Multi-pass membrane protein</topology>
    </subcellularLocation>
</comment>
<dbReference type="Proteomes" id="UP000198405">
    <property type="component" value="Unassembled WGS sequence"/>
</dbReference>
<keyword evidence="5 7" id="KW-1133">Transmembrane helix</keyword>